<dbReference type="EMBL" id="UETC01000001">
    <property type="protein sequence ID" value="SSA38535.1"/>
    <property type="molecule type" value="Genomic_DNA"/>
</dbReference>
<sequence>MRILASLFLALATLASPVQAEIPISEIARYLNSFRTAQAAFTQVNSDGTISTGDLSLRRPGRARFDYDAPNKSLVIAGGGQVAVFDPVSNTPPEQYPLSQTPLSLILAEQVDLNSDMVVRHGGDATQTAITLQDPENPQYGNIQLIFTPSPTTLRQWVITDDTGTQTTVILGDMEADASLASGLFNIPLEMQRRGLSE</sequence>
<keyword evidence="1 2" id="KW-0732">Signal</keyword>
<evidence type="ECO:0000313" key="3">
    <source>
        <dbReference type="EMBL" id="PWJ22257.1"/>
    </source>
</evidence>
<dbReference type="Proteomes" id="UP000251571">
    <property type="component" value="Unassembled WGS sequence"/>
</dbReference>
<keyword evidence="5" id="KW-1185">Reference proteome</keyword>
<dbReference type="Gene3D" id="2.50.20.10">
    <property type="entry name" value="Lipoprotein localisation LolA/LolB/LppX"/>
    <property type="match status" value="1"/>
</dbReference>
<protein>
    <submittedName>
        <fullName evidence="4">Outer membrane lipoprotein-sorting protein</fullName>
    </submittedName>
</protein>
<evidence type="ECO:0000313" key="5">
    <source>
        <dbReference type="Proteomes" id="UP000245839"/>
    </source>
</evidence>
<feature type="chain" id="PRO_5036326948" evidence="2">
    <location>
        <begin position="21"/>
        <end position="198"/>
    </location>
</feature>
<keyword evidence="4" id="KW-0449">Lipoprotein</keyword>
<feature type="signal peptide" evidence="2">
    <location>
        <begin position="1"/>
        <end position="20"/>
    </location>
</feature>
<organism evidence="4 6">
    <name type="scientific">Jannaschia seohaensis</name>
    <dbReference type="NCBI Taxonomy" id="475081"/>
    <lineage>
        <taxon>Bacteria</taxon>
        <taxon>Pseudomonadati</taxon>
        <taxon>Pseudomonadota</taxon>
        <taxon>Alphaproteobacteria</taxon>
        <taxon>Rhodobacterales</taxon>
        <taxon>Roseobacteraceae</taxon>
        <taxon>Jannaschia</taxon>
    </lineage>
</organism>
<dbReference type="EMBL" id="QGDJ01000001">
    <property type="protein sequence ID" value="PWJ22257.1"/>
    <property type="molecule type" value="Genomic_DNA"/>
</dbReference>
<dbReference type="CDD" id="cd16325">
    <property type="entry name" value="LolA"/>
    <property type="match status" value="1"/>
</dbReference>
<evidence type="ECO:0000313" key="4">
    <source>
        <dbReference type="EMBL" id="SSA38535.1"/>
    </source>
</evidence>
<evidence type="ECO:0000313" key="6">
    <source>
        <dbReference type="Proteomes" id="UP000251571"/>
    </source>
</evidence>
<dbReference type="RefSeq" id="WP_109562830.1">
    <property type="nucleotide sequence ID" value="NZ_QGDJ01000001.1"/>
</dbReference>
<dbReference type="PANTHER" id="PTHR35869">
    <property type="entry name" value="OUTER-MEMBRANE LIPOPROTEIN CARRIER PROTEIN"/>
    <property type="match status" value="1"/>
</dbReference>
<evidence type="ECO:0000256" key="2">
    <source>
        <dbReference type="SAM" id="SignalP"/>
    </source>
</evidence>
<reference evidence="4 6" key="1">
    <citation type="submission" date="2016-10" db="EMBL/GenBank/DDBJ databases">
        <authorList>
            <person name="Cai Z."/>
        </authorList>
    </citation>
    <scope>NUCLEOTIDE SEQUENCE [LARGE SCALE GENOMIC DNA]</scope>
    <source>
        <strain evidence="4 6">DSM 25227</strain>
    </source>
</reference>
<name>A0A2Y9A2V8_9RHOB</name>
<accession>A0A2Y9A2V8</accession>
<dbReference type="Proteomes" id="UP000245839">
    <property type="component" value="Unassembled WGS sequence"/>
</dbReference>
<dbReference type="InterPro" id="IPR029046">
    <property type="entry name" value="LolA/LolB/LppX"/>
</dbReference>
<gene>
    <name evidence="3" type="ORF">BCF38_101668</name>
    <name evidence="4" type="ORF">SAMN05421539_101668</name>
</gene>
<dbReference type="PANTHER" id="PTHR35869:SF1">
    <property type="entry name" value="OUTER-MEMBRANE LIPOPROTEIN CARRIER PROTEIN"/>
    <property type="match status" value="1"/>
</dbReference>
<dbReference type="Pfam" id="PF03548">
    <property type="entry name" value="LolA"/>
    <property type="match status" value="1"/>
</dbReference>
<proteinExistence type="predicted"/>
<dbReference type="SUPFAM" id="SSF89392">
    <property type="entry name" value="Prokaryotic lipoproteins and lipoprotein localization factors"/>
    <property type="match status" value="1"/>
</dbReference>
<dbReference type="OrthoDB" id="9800501at2"/>
<dbReference type="InterPro" id="IPR004564">
    <property type="entry name" value="OM_lipoprot_carrier_LolA-like"/>
</dbReference>
<reference evidence="3 5" key="2">
    <citation type="submission" date="2018-03" db="EMBL/GenBank/DDBJ databases">
        <title>Genomic Encyclopedia of Archaeal and Bacterial Type Strains, Phase II (KMG-II): from individual species to whole genera.</title>
        <authorList>
            <person name="Goeker M."/>
        </authorList>
    </citation>
    <scope>NUCLEOTIDE SEQUENCE [LARGE SCALE GENOMIC DNA]</scope>
    <source>
        <strain evidence="3 5">DSM 25227</strain>
    </source>
</reference>
<dbReference type="AlphaFoldDB" id="A0A2Y9A2V8"/>
<evidence type="ECO:0000256" key="1">
    <source>
        <dbReference type="ARBA" id="ARBA00022729"/>
    </source>
</evidence>